<name>X0TKA6_9ZZZZ</name>
<evidence type="ECO:0000313" key="1">
    <source>
        <dbReference type="EMBL" id="GAF76505.1"/>
    </source>
</evidence>
<comment type="caution">
    <text evidence="1">The sequence shown here is derived from an EMBL/GenBank/DDBJ whole genome shotgun (WGS) entry which is preliminary data.</text>
</comment>
<dbReference type="AlphaFoldDB" id="X0TKA6"/>
<dbReference type="EMBL" id="BARS01008282">
    <property type="protein sequence ID" value="GAF76505.1"/>
    <property type="molecule type" value="Genomic_DNA"/>
</dbReference>
<protein>
    <submittedName>
        <fullName evidence="1">Uncharacterized protein</fullName>
    </submittedName>
</protein>
<proteinExistence type="predicted"/>
<accession>X0TKA6</accession>
<organism evidence="1">
    <name type="scientific">marine sediment metagenome</name>
    <dbReference type="NCBI Taxonomy" id="412755"/>
    <lineage>
        <taxon>unclassified sequences</taxon>
        <taxon>metagenomes</taxon>
        <taxon>ecological metagenomes</taxon>
    </lineage>
</organism>
<reference evidence="1" key="1">
    <citation type="journal article" date="2014" name="Front. Microbiol.">
        <title>High frequency of phylogenetically diverse reductive dehalogenase-homologous genes in deep subseafloor sedimentary metagenomes.</title>
        <authorList>
            <person name="Kawai M."/>
            <person name="Futagami T."/>
            <person name="Toyoda A."/>
            <person name="Takaki Y."/>
            <person name="Nishi S."/>
            <person name="Hori S."/>
            <person name="Arai W."/>
            <person name="Tsubouchi T."/>
            <person name="Morono Y."/>
            <person name="Uchiyama I."/>
            <person name="Ito T."/>
            <person name="Fujiyama A."/>
            <person name="Inagaki F."/>
            <person name="Takami H."/>
        </authorList>
    </citation>
    <scope>NUCLEOTIDE SEQUENCE</scope>
    <source>
        <strain evidence="1">Expedition CK06-06</strain>
    </source>
</reference>
<sequence length="97" mass="10705">MRMCVRLGGLAVLLVGIAMALVYLRTDTVCAGHRLHSLFREKRDLEKSCKQLELTVAGYKSPERLWREIQEWRAASEGAGAGPLLPFLAERGNGAPP</sequence>
<gene>
    <name evidence="1" type="ORF">S01H1_15818</name>
</gene>